<reference evidence="2" key="1">
    <citation type="submission" date="2014-09" db="EMBL/GenBank/DDBJ databases">
        <authorList>
            <person name="Magalhaes I.L.F."/>
            <person name="Oliveira U."/>
            <person name="Santos F.R."/>
            <person name="Vidigal T.H.D.A."/>
            <person name="Brescovit A.D."/>
            <person name="Santos A.J."/>
        </authorList>
    </citation>
    <scope>NUCLEOTIDE SEQUENCE</scope>
    <source>
        <tissue evidence="2">Shoot tissue taken approximately 20 cm above the soil surface</tissue>
    </source>
</reference>
<name>A0A0A9B610_ARUDO</name>
<proteinExistence type="predicted"/>
<protein>
    <submittedName>
        <fullName evidence="2">Uncharacterized protein</fullName>
    </submittedName>
</protein>
<reference evidence="2" key="2">
    <citation type="journal article" date="2015" name="Data Brief">
        <title>Shoot transcriptome of the giant reed, Arundo donax.</title>
        <authorList>
            <person name="Barrero R.A."/>
            <person name="Guerrero F.D."/>
            <person name="Moolhuijzen P."/>
            <person name="Goolsby J.A."/>
            <person name="Tidwell J."/>
            <person name="Bellgard S.E."/>
            <person name="Bellgard M.I."/>
        </authorList>
    </citation>
    <scope>NUCLEOTIDE SEQUENCE</scope>
    <source>
        <tissue evidence="2">Shoot tissue taken approximately 20 cm above the soil surface</tissue>
    </source>
</reference>
<organism evidence="2">
    <name type="scientific">Arundo donax</name>
    <name type="common">Giant reed</name>
    <name type="synonym">Donax arundinaceus</name>
    <dbReference type="NCBI Taxonomy" id="35708"/>
    <lineage>
        <taxon>Eukaryota</taxon>
        <taxon>Viridiplantae</taxon>
        <taxon>Streptophyta</taxon>
        <taxon>Embryophyta</taxon>
        <taxon>Tracheophyta</taxon>
        <taxon>Spermatophyta</taxon>
        <taxon>Magnoliopsida</taxon>
        <taxon>Liliopsida</taxon>
        <taxon>Poales</taxon>
        <taxon>Poaceae</taxon>
        <taxon>PACMAD clade</taxon>
        <taxon>Arundinoideae</taxon>
        <taxon>Arundineae</taxon>
        <taxon>Arundo</taxon>
    </lineage>
</organism>
<evidence type="ECO:0000313" key="2">
    <source>
        <dbReference type="EMBL" id="JAD59444.1"/>
    </source>
</evidence>
<dbReference type="AlphaFoldDB" id="A0A0A9B610"/>
<evidence type="ECO:0000256" key="1">
    <source>
        <dbReference type="SAM" id="MobiDB-lite"/>
    </source>
</evidence>
<feature type="region of interest" description="Disordered" evidence="1">
    <location>
        <begin position="1"/>
        <end position="20"/>
    </location>
</feature>
<dbReference type="EMBL" id="GBRH01238451">
    <property type="protein sequence ID" value="JAD59444.1"/>
    <property type="molecule type" value="Transcribed_RNA"/>
</dbReference>
<sequence>MQPHSDHPLLVSSPSKGRRV</sequence>
<accession>A0A0A9B610</accession>